<evidence type="ECO:0000256" key="1">
    <source>
        <dbReference type="RuleBase" id="RU363044"/>
    </source>
</evidence>
<keyword evidence="1" id="KW-0347">Helicase</keyword>
<organism evidence="4 5">
    <name type="scientific">Neolentinus lepideus HHB14362 ss-1</name>
    <dbReference type="NCBI Taxonomy" id="1314782"/>
    <lineage>
        <taxon>Eukaryota</taxon>
        <taxon>Fungi</taxon>
        <taxon>Dikarya</taxon>
        <taxon>Basidiomycota</taxon>
        <taxon>Agaricomycotina</taxon>
        <taxon>Agaricomycetes</taxon>
        <taxon>Gloeophyllales</taxon>
        <taxon>Gloeophyllaceae</taxon>
        <taxon>Neolentinus</taxon>
    </lineage>
</organism>
<dbReference type="GO" id="GO:0000723">
    <property type="term" value="P:telomere maintenance"/>
    <property type="evidence" value="ECO:0007669"/>
    <property type="project" value="InterPro"/>
</dbReference>
<dbReference type="SUPFAM" id="SSF52540">
    <property type="entry name" value="P-loop containing nucleoside triphosphate hydrolases"/>
    <property type="match status" value="1"/>
</dbReference>
<proteinExistence type="inferred from homology"/>
<dbReference type="GO" id="GO:0016887">
    <property type="term" value="F:ATP hydrolysis activity"/>
    <property type="evidence" value="ECO:0007669"/>
    <property type="project" value="RHEA"/>
</dbReference>
<reference evidence="4 5" key="1">
    <citation type="journal article" date="2016" name="Mol. Biol. Evol.">
        <title>Comparative Genomics of Early-Diverging Mushroom-Forming Fungi Provides Insights into the Origins of Lignocellulose Decay Capabilities.</title>
        <authorList>
            <person name="Nagy L.G."/>
            <person name="Riley R."/>
            <person name="Tritt A."/>
            <person name="Adam C."/>
            <person name="Daum C."/>
            <person name="Floudas D."/>
            <person name="Sun H."/>
            <person name="Yadav J.S."/>
            <person name="Pangilinan J."/>
            <person name="Larsson K.H."/>
            <person name="Matsuura K."/>
            <person name="Barry K."/>
            <person name="Labutti K."/>
            <person name="Kuo R."/>
            <person name="Ohm R.A."/>
            <person name="Bhattacharya S.S."/>
            <person name="Shirouzu T."/>
            <person name="Yoshinaga Y."/>
            <person name="Martin F.M."/>
            <person name="Grigoriev I.V."/>
            <person name="Hibbett D.S."/>
        </authorList>
    </citation>
    <scope>NUCLEOTIDE SEQUENCE [LARGE SCALE GENOMIC DNA]</scope>
    <source>
        <strain evidence="4 5">HHB14362 ss-1</strain>
    </source>
</reference>
<keyword evidence="5" id="KW-1185">Reference proteome</keyword>
<evidence type="ECO:0000313" key="4">
    <source>
        <dbReference type="EMBL" id="KZT26133.1"/>
    </source>
</evidence>
<dbReference type="Pfam" id="PF05970">
    <property type="entry name" value="PIF1"/>
    <property type="match status" value="1"/>
</dbReference>
<dbReference type="Gene3D" id="3.40.50.300">
    <property type="entry name" value="P-loop containing nucleotide triphosphate hydrolases"/>
    <property type="match status" value="1"/>
</dbReference>
<gene>
    <name evidence="4" type="ORF">NEOLEDRAFT_1113494</name>
</gene>
<dbReference type="InterPro" id="IPR010285">
    <property type="entry name" value="DNA_helicase_pif1-like_DEAD"/>
</dbReference>
<feature type="region of interest" description="Disordered" evidence="2">
    <location>
        <begin position="1"/>
        <end position="47"/>
    </location>
</feature>
<dbReference type="GO" id="GO:0006281">
    <property type="term" value="P:DNA repair"/>
    <property type="evidence" value="ECO:0007669"/>
    <property type="project" value="UniProtKB-KW"/>
</dbReference>
<accession>A0A165T4K9</accession>
<dbReference type="OrthoDB" id="432234at2759"/>
<dbReference type="GO" id="GO:0043139">
    <property type="term" value="F:5'-3' DNA helicase activity"/>
    <property type="evidence" value="ECO:0007669"/>
    <property type="project" value="UniProtKB-EC"/>
</dbReference>
<name>A0A165T4K9_9AGAM</name>
<sequence>MPARPPLKTVSANKKATSKSATTTPAGKRKSTDDIQPEKPSKARRTTLDAFFAPKVQLDASTKREPEPNKRNVVLNDEQSTILKMVLEGKNVFFTGSAGTGKSLLLRAIISSLRKKHAKQPGAVSVTASTGMAASNIGGRSILALSPLSYLICSRHDDSRLGCRVTHVTQSGSPHSIHQDVQACLSA</sequence>
<keyword evidence="1" id="KW-0233">DNA recombination</keyword>
<keyword evidence="1" id="KW-0227">DNA damage</keyword>
<evidence type="ECO:0000256" key="2">
    <source>
        <dbReference type="SAM" id="MobiDB-lite"/>
    </source>
</evidence>
<dbReference type="GO" id="GO:0005524">
    <property type="term" value="F:ATP binding"/>
    <property type="evidence" value="ECO:0007669"/>
    <property type="project" value="UniProtKB-KW"/>
</dbReference>
<feature type="non-terminal residue" evidence="4">
    <location>
        <position position="187"/>
    </location>
</feature>
<feature type="compositionally biased region" description="Basic and acidic residues" evidence="2">
    <location>
        <begin position="30"/>
        <end position="41"/>
    </location>
</feature>
<feature type="domain" description="DNA helicase Pif1-like DEAD-box helicase" evidence="3">
    <location>
        <begin position="75"/>
        <end position="142"/>
    </location>
</feature>
<comment type="similarity">
    <text evidence="1">Belongs to the helicase family.</text>
</comment>
<dbReference type="PANTHER" id="PTHR47642">
    <property type="entry name" value="ATP-DEPENDENT DNA HELICASE"/>
    <property type="match status" value="1"/>
</dbReference>
<evidence type="ECO:0000259" key="3">
    <source>
        <dbReference type="Pfam" id="PF05970"/>
    </source>
</evidence>
<comment type="cofactor">
    <cofactor evidence="1">
        <name>Mg(2+)</name>
        <dbReference type="ChEBI" id="CHEBI:18420"/>
    </cofactor>
</comment>
<keyword evidence="1" id="KW-0547">Nucleotide-binding</keyword>
<keyword evidence="1" id="KW-0067">ATP-binding</keyword>
<dbReference type="InterPro" id="IPR027417">
    <property type="entry name" value="P-loop_NTPase"/>
</dbReference>
<feature type="compositionally biased region" description="Low complexity" evidence="2">
    <location>
        <begin position="8"/>
        <end position="26"/>
    </location>
</feature>
<dbReference type="STRING" id="1314782.A0A165T4K9"/>
<evidence type="ECO:0000313" key="5">
    <source>
        <dbReference type="Proteomes" id="UP000076761"/>
    </source>
</evidence>
<keyword evidence="1" id="KW-0234">DNA repair</keyword>
<protein>
    <recommendedName>
        <fullName evidence="1">ATP-dependent DNA helicase</fullName>
        <ecNumber evidence="1">5.6.2.3</ecNumber>
    </recommendedName>
</protein>
<keyword evidence="1" id="KW-0378">Hydrolase</keyword>
<dbReference type="PANTHER" id="PTHR47642:SF5">
    <property type="entry name" value="ATP-DEPENDENT DNA HELICASE"/>
    <property type="match status" value="1"/>
</dbReference>
<dbReference type="AlphaFoldDB" id="A0A165T4K9"/>
<dbReference type="InterPro" id="IPR051055">
    <property type="entry name" value="PIF1_helicase"/>
</dbReference>
<dbReference type="GO" id="GO:0006310">
    <property type="term" value="P:DNA recombination"/>
    <property type="evidence" value="ECO:0007669"/>
    <property type="project" value="UniProtKB-KW"/>
</dbReference>
<dbReference type="InParanoid" id="A0A165T4K9"/>
<dbReference type="EMBL" id="KV425568">
    <property type="protein sequence ID" value="KZT26133.1"/>
    <property type="molecule type" value="Genomic_DNA"/>
</dbReference>
<comment type="catalytic activity">
    <reaction evidence="1">
        <text>ATP + H2O = ADP + phosphate + H(+)</text>
        <dbReference type="Rhea" id="RHEA:13065"/>
        <dbReference type="ChEBI" id="CHEBI:15377"/>
        <dbReference type="ChEBI" id="CHEBI:15378"/>
        <dbReference type="ChEBI" id="CHEBI:30616"/>
        <dbReference type="ChEBI" id="CHEBI:43474"/>
        <dbReference type="ChEBI" id="CHEBI:456216"/>
        <dbReference type="EC" id="5.6.2.3"/>
    </reaction>
</comment>
<dbReference type="EC" id="5.6.2.3" evidence="1"/>
<dbReference type="Proteomes" id="UP000076761">
    <property type="component" value="Unassembled WGS sequence"/>
</dbReference>